<dbReference type="AlphaFoldDB" id="A0A512MBH2"/>
<name>A0A512MBH2_9BACT</name>
<evidence type="ECO:0000313" key="3">
    <source>
        <dbReference type="Proteomes" id="UP000321577"/>
    </source>
</evidence>
<gene>
    <name evidence="2" type="ORF">BGE01nite_29920</name>
</gene>
<sequence length="108" mass="12066">MARPTNPFVLHTLLGIVCLAVVLFLLPEGTELWRKVFAGIFSITLGFHMGRALLGSDSGPARIKLWLECLAFPMLILAFLRLPEWSGWLMLAIGMAWRLVVAGLFKKK</sequence>
<dbReference type="Proteomes" id="UP000321577">
    <property type="component" value="Unassembled WGS sequence"/>
</dbReference>
<feature type="transmembrane region" description="Helical" evidence="1">
    <location>
        <begin position="65"/>
        <end position="82"/>
    </location>
</feature>
<dbReference type="RefSeq" id="WP_146851274.1">
    <property type="nucleotide sequence ID" value="NZ_BKAG01000020.1"/>
</dbReference>
<accession>A0A512MBH2</accession>
<feature type="transmembrane region" description="Helical" evidence="1">
    <location>
        <begin position="32"/>
        <end position="53"/>
    </location>
</feature>
<comment type="caution">
    <text evidence="2">The sequence shown here is derived from an EMBL/GenBank/DDBJ whole genome shotgun (WGS) entry which is preliminary data.</text>
</comment>
<keyword evidence="1" id="KW-1133">Transmembrane helix</keyword>
<organism evidence="2 3">
    <name type="scientific">Brevifollis gellanilyticus</name>
    <dbReference type="NCBI Taxonomy" id="748831"/>
    <lineage>
        <taxon>Bacteria</taxon>
        <taxon>Pseudomonadati</taxon>
        <taxon>Verrucomicrobiota</taxon>
        <taxon>Verrucomicrobiia</taxon>
        <taxon>Verrucomicrobiales</taxon>
        <taxon>Verrucomicrobiaceae</taxon>
    </lineage>
</organism>
<protein>
    <submittedName>
        <fullName evidence="2">Uncharacterized protein</fullName>
    </submittedName>
</protein>
<evidence type="ECO:0000313" key="2">
    <source>
        <dbReference type="EMBL" id="GEP43701.1"/>
    </source>
</evidence>
<keyword evidence="1" id="KW-0472">Membrane</keyword>
<feature type="transmembrane region" description="Helical" evidence="1">
    <location>
        <begin position="88"/>
        <end position="105"/>
    </location>
</feature>
<feature type="transmembrane region" description="Helical" evidence="1">
    <location>
        <begin position="7"/>
        <end position="26"/>
    </location>
</feature>
<reference evidence="2 3" key="1">
    <citation type="submission" date="2019-07" db="EMBL/GenBank/DDBJ databases">
        <title>Whole genome shotgun sequence of Brevifollis gellanilyticus NBRC 108608.</title>
        <authorList>
            <person name="Hosoyama A."/>
            <person name="Uohara A."/>
            <person name="Ohji S."/>
            <person name="Ichikawa N."/>
        </authorList>
    </citation>
    <scope>NUCLEOTIDE SEQUENCE [LARGE SCALE GENOMIC DNA]</scope>
    <source>
        <strain evidence="2 3">NBRC 108608</strain>
    </source>
</reference>
<proteinExistence type="predicted"/>
<keyword evidence="1" id="KW-0812">Transmembrane</keyword>
<dbReference type="EMBL" id="BKAG01000020">
    <property type="protein sequence ID" value="GEP43701.1"/>
    <property type="molecule type" value="Genomic_DNA"/>
</dbReference>
<keyword evidence="3" id="KW-1185">Reference proteome</keyword>
<evidence type="ECO:0000256" key="1">
    <source>
        <dbReference type="SAM" id="Phobius"/>
    </source>
</evidence>